<dbReference type="Proteomes" id="UP000199482">
    <property type="component" value="Chromosome I"/>
</dbReference>
<reference evidence="3" key="1">
    <citation type="submission" date="2016-10" db="EMBL/GenBank/DDBJ databases">
        <authorList>
            <person name="de Groot N.N."/>
        </authorList>
    </citation>
    <scope>NUCLEOTIDE SEQUENCE [LARGE SCALE GENOMIC DNA]</scope>
    <source>
        <strain evidence="3">CPCC 202695</strain>
    </source>
</reference>
<proteinExistence type="predicted"/>
<organism evidence="3 4">
    <name type="scientific">Agromyces flavus</name>
    <dbReference type="NCBI Taxonomy" id="589382"/>
    <lineage>
        <taxon>Bacteria</taxon>
        <taxon>Bacillati</taxon>
        <taxon>Actinomycetota</taxon>
        <taxon>Actinomycetes</taxon>
        <taxon>Micrococcales</taxon>
        <taxon>Microbacteriaceae</taxon>
        <taxon>Agromyces</taxon>
    </lineage>
</organism>
<evidence type="ECO:0000313" key="3">
    <source>
        <dbReference type="EMBL" id="SDS49316.1"/>
    </source>
</evidence>
<dbReference type="SUPFAM" id="SSF53850">
    <property type="entry name" value="Periplasmic binding protein-like II"/>
    <property type="match status" value="1"/>
</dbReference>
<feature type="signal peptide" evidence="1">
    <location>
        <begin position="1"/>
        <end position="23"/>
    </location>
</feature>
<keyword evidence="1" id="KW-0732">Signal</keyword>
<keyword evidence="5" id="KW-1185">Reference proteome</keyword>
<sequence length="428" mass="46398">MRRRIITTTALGAIGLLALSACSAGGNEGGGNESRGDITIWYSNNEAEIEWGKQMVEAWNADHPDEQIKAQEIPAGASSEETIGAAITAGNAPCLVYNTSPAAVPGFQKQGGLVNLSGFEDGDDYITGRSGDVADQYRSSDGDFYQMPWKSNPVMIFYNKDMFTQAGLDAENPPLGTYDEFLDTARTLVSSGAAKYAIWPAPTSEFFQSWFDFYPLYAAQTGGTQLLEDGKATFNDDNGTAVADFWATIYSEGLAGKEAYNGDAFADQQSAMSIVGPWAIEVYGDSVNWGSVPVPTQDGMDPSEVYTFSDAKNIGMFTACKNQATAWDVLKFSTSEEQDGAWLEATGQMPLRQDLTDTYPDYFSANPAYEQFGDQASRTVEVPNVPNSIEIWQEFRDGYSKSVIFGEEEVSTFLENAADKADSLASEG</sequence>
<keyword evidence="2" id="KW-0813">Transport</keyword>
<dbReference type="STRING" id="589382.SAMN04489721_1410"/>
<dbReference type="Gene3D" id="3.40.190.10">
    <property type="entry name" value="Periplasmic binding protein-like II"/>
    <property type="match status" value="2"/>
</dbReference>
<dbReference type="PANTHER" id="PTHR43649">
    <property type="entry name" value="ARABINOSE-BINDING PROTEIN-RELATED"/>
    <property type="match status" value="1"/>
</dbReference>
<dbReference type="Pfam" id="PF13416">
    <property type="entry name" value="SBP_bac_8"/>
    <property type="match status" value="1"/>
</dbReference>
<dbReference type="PROSITE" id="PS51257">
    <property type="entry name" value="PROKAR_LIPOPROTEIN"/>
    <property type="match status" value="1"/>
</dbReference>
<dbReference type="AlphaFoldDB" id="A0A1H1SNL1"/>
<dbReference type="InterPro" id="IPR006059">
    <property type="entry name" value="SBP"/>
</dbReference>
<evidence type="ECO:0000313" key="5">
    <source>
        <dbReference type="Proteomes" id="UP000893823"/>
    </source>
</evidence>
<name>A0A1H1SNL1_9MICO</name>
<dbReference type="EMBL" id="LT629755">
    <property type="protein sequence ID" value="SDS49316.1"/>
    <property type="molecule type" value="Genomic_DNA"/>
</dbReference>
<reference evidence="4" key="2">
    <citation type="submission" date="2016-10" db="EMBL/GenBank/DDBJ databases">
        <authorList>
            <person name="Varghese N."/>
            <person name="Submissions S."/>
        </authorList>
    </citation>
    <scope>NUCLEOTIDE SEQUENCE [LARGE SCALE GENOMIC DNA]</scope>
    <source>
        <strain evidence="4">CPCC 202695</strain>
    </source>
</reference>
<feature type="chain" id="PRO_5039419535" evidence="1">
    <location>
        <begin position="24"/>
        <end position="428"/>
    </location>
</feature>
<accession>A0A1H1SNL1</accession>
<dbReference type="Proteomes" id="UP000893823">
    <property type="component" value="Unassembled WGS sequence"/>
</dbReference>
<reference evidence="2" key="3">
    <citation type="submission" date="2022-06" db="EMBL/GenBank/DDBJ databases">
        <title>Genomic Encyclopedia of Type Strains, Phase III (KMG-III): the genomes of soil and plant-associated and newly described type strains.</title>
        <authorList>
            <person name="Whitman W."/>
        </authorList>
    </citation>
    <scope>NUCLEOTIDE SEQUENCE</scope>
    <source>
        <strain evidence="2">CPCC 202695</strain>
    </source>
</reference>
<evidence type="ECO:0000313" key="2">
    <source>
        <dbReference type="EMBL" id="MCP2369052.1"/>
    </source>
</evidence>
<evidence type="ECO:0000256" key="1">
    <source>
        <dbReference type="SAM" id="SignalP"/>
    </source>
</evidence>
<protein>
    <submittedName>
        <fullName evidence="3">Carbohydrate ABC transporter substrate-binding protein, CUT1 family</fullName>
    </submittedName>
    <submittedName>
        <fullName evidence="2">Multiple sugar transport system substrate-binding protein</fullName>
    </submittedName>
</protein>
<dbReference type="PANTHER" id="PTHR43649:SF13">
    <property type="entry name" value="CARBOHYDRATE ABC TRANSPORTER SUBSTRATE-BINDING PROTEIN"/>
    <property type="match status" value="1"/>
</dbReference>
<dbReference type="EMBL" id="SODL02000006">
    <property type="protein sequence ID" value="MCP2369052.1"/>
    <property type="molecule type" value="Genomic_DNA"/>
</dbReference>
<gene>
    <name evidence="2" type="ORF">BCL57_003231</name>
    <name evidence="3" type="ORF">SAMN04489721_1410</name>
</gene>
<evidence type="ECO:0000313" key="4">
    <source>
        <dbReference type="Proteomes" id="UP000199482"/>
    </source>
</evidence>
<keyword evidence="2" id="KW-0762">Sugar transport</keyword>
<dbReference type="RefSeq" id="WP_092670458.1">
    <property type="nucleotide sequence ID" value="NZ_BMDN01000006.1"/>
</dbReference>
<dbReference type="InterPro" id="IPR050490">
    <property type="entry name" value="Bact_solute-bd_prot1"/>
</dbReference>